<evidence type="ECO:0000256" key="1">
    <source>
        <dbReference type="SAM" id="Phobius"/>
    </source>
</evidence>
<evidence type="ECO:0000313" key="2">
    <source>
        <dbReference type="EMBL" id="ABW26785.1"/>
    </source>
</evidence>
<dbReference type="Proteomes" id="UP000000268">
    <property type="component" value="Chromosome"/>
</dbReference>
<sequence>MEDSRDVLENRTLKRLFLFIYLVPVFGVVPALWTLSRRDSDRKQREVSRVATLIGLAWLIGTLLLTSGVAVTSGENAQSMGISQLLFNSLFTSSYFLSNLWLMVRVWRRQSLDLPGLKRITKYLP</sequence>
<dbReference type="AlphaFoldDB" id="B0CCA0"/>
<dbReference type="eggNOG" id="ENOG503345Y">
    <property type="taxonomic scope" value="Bacteria"/>
</dbReference>
<dbReference type="KEGG" id="amr:AM1_1764"/>
<keyword evidence="1" id="KW-1133">Transmembrane helix</keyword>
<keyword evidence="1" id="KW-0472">Membrane</keyword>
<feature type="transmembrane region" description="Helical" evidence="1">
    <location>
        <begin position="85"/>
        <end position="104"/>
    </location>
</feature>
<reference evidence="2 3" key="1">
    <citation type="journal article" date="2008" name="Proc. Natl. Acad. Sci. U.S.A.">
        <title>Niche adaptation and genome expansion in the chlorophyll d-producing cyanobacterium Acaryochloris marina.</title>
        <authorList>
            <person name="Swingley W.D."/>
            <person name="Chen M."/>
            <person name="Cheung P.C."/>
            <person name="Conrad A.L."/>
            <person name="Dejesa L.C."/>
            <person name="Hao J."/>
            <person name="Honchak B.M."/>
            <person name="Karbach L.E."/>
            <person name="Kurdoglu A."/>
            <person name="Lahiri S."/>
            <person name="Mastrian S.D."/>
            <person name="Miyashita H."/>
            <person name="Page L."/>
            <person name="Ramakrishna P."/>
            <person name="Satoh S."/>
            <person name="Sattley W.M."/>
            <person name="Shimada Y."/>
            <person name="Taylor H.L."/>
            <person name="Tomo T."/>
            <person name="Tsuchiya T."/>
            <person name="Wang Z.T."/>
            <person name="Raymond J."/>
            <person name="Mimuro M."/>
            <person name="Blankenship R.E."/>
            <person name="Touchman J.W."/>
        </authorList>
    </citation>
    <scope>NUCLEOTIDE SEQUENCE [LARGE SCALE GENOMIC DNA]</scope>
    <source>
        <strain evidence="3">MBIC 11017</strain>
    </source>
</reference>
<accession>B0CCA0</accession>
<dbReference type="STRING" id="329726.AM1_1764"/>
<proteinExistence type="predicted"/>
<feature type="transmembrane region" description="Helical" evidence="1">
    <location>
        <begin position="47"/>
        <end position="65"/>
    </location>
</feature>
<dbReference type="EMBL" id="CP000828">
    <property type="protein sequence ID" value="ABW26785.1"/>
    <property type="molecule type" value="Genomic_DNA"/>
</dbReference>
<dbReference type="HOGENOM" id="CLU_133778_1_0_3"/>
<keyword evidence="1" id="KW-0812">Transmembrane</keyword>
<feature type="transmembrane region" description="Helical" evidence="1">
    <location>
        <begin position="16"/>
        <end position="35"/>
    </location>
</feature>
<name>B0CCA0_ACAM1</name>
<keyword evidence="3" id="KW-1185">Reference proteome</keyword>
<protein>
    <recommendedName>
        <fullName evidence="4">DUF4870 domain-containing protein</fullName>
    </recommendedName>
</protein>
<dbReference type="OrthoDB" id="425192at2"/>
<organism evidence="2 3">
    <name type="scientific">Acaryochloris marina (strain MBIC 11017)</name>
    <dbReference type="NCBI Taxonomy" id="329726"/>
    <lineage>
        <taxon>Bacteria</taxon>
        <taxon>Bacillati</taxon>
        <taxon>Cyanobacteriota</taxon>
        <taxon>Cyanophyceae</taxon>
        <taxon>Acaryochloridales</taxon>
        <taxon>Acaryochloridaceae</taxon>
        <taxon>Acaryochloris</taxon>
    </lineage>
</organism>
<evidence type="ECO:0008006" key="4">
    <source>
        <dbReference type="Google" id="ProtNLM"/>
    </source>
</evidence>
<evidence type="ECO:0000313" key="3">
    <source>
        <dbReference type="Proteomes" id="UP000000268"/>
    </source>
</evidence>
<gene>
    <name evidence="2" type="ordered locus">AM1_1764</name>
</gene>
<dbReference type="RefSeq" id="WP_012162297.1">
    <property type="nucleotide sequence ID" value="NC_009925.1"/>
</dbReference>